<name>A0A8B8G8Y5_9HEMI</name>
<protein>
    <submittedName>
        <fullName evidence="3">General transcription factor II-I repeat domain-containing protein 2-like</fullName>
    </submittedName>
</protein>
<dbReference type="PANTHER" id="PTHR45913:SF21">
    <property type="entry name" value="DUF4371 DOMAIN-CONTAINING PROTEIN"/>
    <property type="match status" value="1"/>
</dbReference>
<dbReference type="AlphaFoldDB" id="A0A8B8G8Y5"/>
<dbReference type="OrthoDB" id="6585608at2759"/>
<organism evidence="2 3">
    <name type="scientific">Sipha flava</name>
    <name type="common">yellow sugarcane aphid</name>
    <dbReference type="NCBI Taxonomy" id="143950"/>
    <lineage>
        <taxon>Eukaryota</taxon>
        <taxon>Metazoa</taxon>
        <taxon>Ecdysozoa</taxon>
        <taxon>Arthropoda</taxon>
        <taxon>Hexapoda</taxon>
        <taxon>Insecta</taxon>
        <taxon>Pterygota</taxon>
        <taxon>Neoptera</taxon>
        <taxon>Paraneoptera</taxon>
        <taxon>Hemiptera</taxon>
        <taxon>Sternorrhyncha</taxon>
        <taxon>Aphidomorpha</taxon>
        <taxon>Aphidoidea</taxon>
        <taxon>Aphididae</taxon>
        <taxon>Sipha</taxon>
    </lineage>
</organism>
<evidence type="ECO:0000313" key="2">
    <source>
        <dbReference type="Proteomes" id="UP000694846"/>
    </source>
</evidence>
<dbReference type="Pfam" id="PF18658">
    <property type="entry name" value="zf-C2H2_12"/>
    <property type="match status" value="1"/>
</dbReference>
<feature type="domain" description="SPIN-DOC-like zinc-finger" evidence="1">
    <location>
        <begin position="18"/>
        <end position="80"/>
    </location>
</feature>
<dbReference type="PANTHER" id="PTHR45913">
    <property type="entry name" value="EPM2A-INTERACTING PROTEIN 1"/>
    <property type="match status" value="1"/>
</dbReference>
<reference evidence="3" key="1">
    <citation type="submission" date="2025-08" db="UniProtKB">
        <authorList>
            <consortium name="RefSeq"/>
        </authorList>
    </citation>
    <scope>IDENTIFICATION</scope>
    <source>
        <tissue evidence="3">Whole body</tissue>
    </source>
</reference>
<dbReference type="RefSeq" id="XP_025419333.1">
    <property type="nucleotide sequence ID" value="XM_025563548.1"/>
</dbReference>
<evidence type="ECO:0000259" key="1">
    <source>
        <dbReference type="Pfam" id="PF18658"/>
    </source>
</evidence>
<sequence>MFSKKRKVDNENRKFLAEWTEQYCFTLPVRAGAVPVCLICNSTVAVVKCANLKRHYDTMHKDFEKKFPLNSAARKNKLQAYLLSYKNSTTMLVQSMTGQEKSVEAALRVCWMLNKHQKPFTDSEIVKESRSNTRRTELLADDNKNNLIHILQMAPCYAIAIDESCDIVDSEQMSIFVRFLDVESRVFRDELLALLPMKCKTR</sequence>
<proteinExistence type="predicted"/>
<gene>
    <name evidence="3" type="primary">LOC112689718</name>
</gene>
<dbReference type="GeneID" id="112689718"/>
<keyword evidence="2" id="KW-1185">Reference proteome</keyword>
<evidence type="ECO:0000313" key="3">
    <source>
        <dbReference type="RefSeq" id="XP_025419333.1"/>
    </source>
</evidence>
<accession>A0A8B8G8Y5</accession>
<dbReference type="Proteomes" id="UP000694846">
    <property type="component" value="Unplaced"/>
</dbReference>
<dbReference type="InterPro" id="IPR040647">
    <property type="entry name" value="SPIN-DOC_Znf-C2H2"/>
</dbReference>